<evidence type="ECO:0000313" key="2">
    <source>
        <dbReference type="EMBL" id="EEI89607.1"/>
    </source>
</evidence>
<dbReference type="AlphaFoldDB" id="C2G598"/>
<dbReference type="HOGENOM" id="CLU_3140821_0_0_10"/>
<protein>
    <submittedName>
        <fullName evidence="2">Uncharacterized protein</fullName>
    </submittedName>
</protein>
<evidence type="ECO:0000313" key="3">
    <source>
        <dbReference type="Proteomes" id="UP000006241"/>
    </source>
</evidence>
<sequence length="49" mass="5790">MVYSHHPFFNPAFRVVKQNAETKITTPFPNKECNTPQRENDHYLSNVLE</sequence>
<name>C2G598_SPHSI</name>
<feature type="region of interest" description="Disordered" evidence="1">
    <location>
        <begin position="26"/>
        <end position="49"/>
    </location>
</feature>
<organism evidence="2 3">
    <name type="scientific">Sphingobacterium spiritivorum ATCC 33300</name>
    <dbReference type="NCBI Taxonomy" id="525372"/>
    <lineage>
        <taxon>Bacteria</taxon>
        <taxon>Pseudomonadati</taxon>
        <taxon>Bacteroidota</taxon>
        <taxon>Sphingobacteriia</taxon>
        <taxon>Sphingobacteriales</taxon>
        <taxon>Sphingobacteriaceae</taxon>
        <taxon>Sphingobacterium</taxon>
    </lineage>
</organism>
<proteinExistence type="predicted"/>
<dbReference type="EMBL" id="ACHB01000101">
    <property type="protein sequence ID" value="EEI89607.1"/>
    <property type="molecule type" value="Genomic_DNA"/>
</dbReference>
<accession>C2G598</accession>
<evidence type="ECO:0000256" key="1">
    <source>
        <dbReference type="SAM" id="MobiDB-lite"/>
    </source>
</evidence>
<comment type="caution">
    <text evidence="2">The sequence shown here is derived from an EMBL/GenBank/DDBJ whole genome shotgun (WGS) entry which is preliminary data.</text>
</comment>
<reference evidence="2 3" key="1">
    <citation type="submission" date="2009-01" db="EMBL/GenBank/DDBJ databases">
        <authorList>
            <person name="Qin X."/>
            <person name="Bachman B."/>
            <person name="Battles P."/>
            <person name="Bell A."/>
            <person name="Bess C."/>
            <person name="Bickham C."/>
            <person name="Chaboub L."/>
            <person name="Chen D."/>
            <person name="Coyle M."/>
            <person name="Deiros D.R."/>
            <person name="Dinh H."/>
            <person name="Forbes L."/>
            <person name="Fowler G."/>
            <person name="Francisco L."/>
            <person name="Fu Q."/>
            <person name="Gubbala S."/>
            <person name="Hale W."/>
            <person name="Han Y."/>
            <person name="Hemphill L."/>
            <person name="Highlander S.K."/>
            <person name="Hirani K."/>
            <person name="Hogues M."/>
            <person name="Jackson L."/>
            <person name="Jakkamsetti A."/>
            <person name="Javaid M."/>
            <person name="Jiang H."/>
            <person name="Korchina V."/>
            <person name="Kovar C."/>
            <person name="Lara F."/>
            <person name="Lee S."/>
            <person name="Mata R."/>
            <person name="Mathew T."/>
            <person name="Moen C."/>
            <person name="Morales K."/>
            <person name="Munidasa M."/>
            <person name="Nazareth L."/>
            <person name="Ngo R."/>
            <person name="Nguyen L."/>
            <person name="Okwuonu G."/>
            <person name="Ongeri F."/>
            <person name="Patil S."/>
            <person name="Petrosino J."/>
            <person name="Pham C."/>
            <person name="Pham P."/>
            <person name="Pu L.-L."/>
            <person name="Puazo M."/>
            <person name="Raj R."/>
            <person name="Reid J."/>
            <person name="Rouhana J."/>
            <person name="Saada N."/>
            <person name="Shang Y."/>
            <person name="Simmons D."/>
            <person name="Thornton R."/>
            <person name="Warren J."/>
            <person name="Weissenberger G."/>
            <person name="Zhang J."/>
            <person name="Zhang L."/>
            <person name="Zhou C."/>
            <person name="Zhu D."/>
            <person name="Muzny D."/>
            <person name="Worley K."/>
            <person name="Gibbs R."/>
        </authorList>
    </citation>
    <scope>NUCLEOTIDE SEQUENCE [LARGE SCALE GENOMIC DNA]</scope>
    <source>
        <strain evidence="2 3">ATCC 33300</strain>
    </source>
</reference>
<feature type="compositionally biased region" description="Polar residues" evidence="1">
    <location>
        <begin position="26"/>
        <end position="37"/>
    </location>
</feature>
<dbReference type="Proteomes" id="UP000006241">
    <property type="component" value="Unassembled WGS sequence"/>
</dbReference>
<gene>
    <name evidence="2" type="ORF">HMPREF0765_4754</name>
</gene>